<comment type="catalytic activity">
    <reaction evidence="7">
        <text>alpha-D-mannose 1-phosphate + GTP + H(+) = GDP-alpha-D-mannose + diphosphate</text>
        <dbReference type="Rhea" id="RHEA:15229"/>
        <dbReference type="ChEBI" id="CHEBI:15378"/>
        <dbReference type="ChEBI" id="CHEBI:33019"/>
        <dbReference type="ChEBI" id="CHEBI:37565"/>
        <dbReference type="ChEBI" id="CHEBI:57527"/>
        <dbReference type="ChEBI" id="CHEBI:58409"/>
        <dbReference type="EC" id="2.7.7.13"/>
    </reaction>
</comment>
<feature type="domain" description="MannoseP isomerase/GMP-like beta-helix" evidence="11">
    <location>
        <begin position="300"/>
        <end position="353"/>
    </location>
</feature>
<keyword evidence="12" id="KW-0413">Isomerase</keyword>
<dbReference type="FunFam" id="2.60.120.10:FF:000032">
    <property type="entry name" value="Mannose-1-phosphate guanylyltransferase/mannose-6-phosphate isomerase"/>
    <property type="match status" value="1"/>
</dbReference>
<dbReference type="Pfam" id="PF00483">
    <property type="entry name" value="NTP_transferase"/>
    <property type="match status" value="1"/>
</dbReference>
<protein>
    <recommendedName>
        <fullName evidence="2">mannose-1-phosphate guanylyltransferase</fullName>
        <ecNumber evidence="2">2.7.7.13</ecNumber>
    </recommendedName>
</protein>
<dbReference type="InterPro" id="IPR051161">
    <property type="entry name" value="Mannose-6P_isomerase_type2"/>
</dbReference>
<dbReference type="CDD" id="cd02213">
    <property type="entry name" value="cupin_PMI_typeII_C"/>
    <property type="match status" value="1"/>
</dbReference>
<dbReference type="GO" id="GO:0016853">
    <property type="term" value="F:isomerase activity"/>
    <property type="evidence" value="ECO:0007669"/>
    <property type="project" value="UniProtKB-KW"/>
</dbReference>
<dbReference type="RefSeq" id="WP_100883917.1">
    <property type="nucleotide sequence ID" value="NZ_JAAORC010000002.1"/>
</dbReference>
<dbReference type="GO" id="GO:0004475">
    <property type="term" value="F:mannose-1-phosphate guanylyltransferase (GTP) activity"/>
    <property type="evidence" value="ECO:0007669"/>
    <property type="project" value="UniProtKB-EC"/>
</dbReference>
<dbReference type="NCBIfam" id="TIGR01479">
    <property type="entry name" value="GMP_PMI"/>
    <property type="match status" value="1"/>
</dbReference>
<dbReference type="PANTHER" id="PTHR46390">
    <property type="entry name" value="MANNOSE-1-PHOSPHATE GUANYLYLTRANSFERASE"/>
    <property type="match status" value="1"/>
</dbReference>
<sequence>MSKSSIVPLILCGGSGSRLWPLSRESFPKQFISIKKEDKFSLLQNTIKRISTLKNIKKLILVCNEEHRFIVAEQMRELNIEDFVILLEPFGRNTAPAITLAALKSIELEEDPTLLVLSSDHEIKNIEKFLKVVDIGFKFAEKNKLVTFGVVPKSPEIGYGYIKSKEPFGDILEGFDIESFIEKPDLETAQRLIKDKRYTWNSGMFMFKAKEIIKEINKYSPGILLSCKKAINKSKFDLVFQRLDKISFEKCDDISIDVAVMEKTTRGIVIPLDAGWSDIGSWESAWETSKKDVDGNYMEGNIVLENTKNSFIRSEHRLIVGIDLNDLIIVETRDAILISNKNSSQKVKNIVKNFKKDQIPEGYKHTKIYRPWGHYLSLVEANRWQVKLISVKPGEKLSLQMHHHRSEHWVVVNGTARVEVDEKVEVLSENQSVYIPLGSKHRLINPGKIPLTLIEVQSGSYVGEDDIVRFEDFYGRSDYL</sequence>
<keyword evidence="3 12" id="KW-0808">Transferase</keyword>
<dbReference type="Gene3D" id="3.90.550.10">
    <property type="entry name" value="Spore Coat Polysaccharide Biosynthesis Protein SpsA, Chain A"/>
    <property type="match status" value="1"/>
</dbReference>
<evidence type="ECO:0000256" key="7">
    <source>
        <dbReference type="ARBA" id="ARBA00047343"/>
    </source>
</evidence>
<dbReference type="AlphaFoldDB" id="A0A8I1X4E0"/>
<evidence type="ECO:0000256" key="5">
    <source>
        <dbReference type="ARBA" id="ARBA00022741"/>
    </source>
</evidence>
<dbReference type="InterPro" id="IPR001538">
    <property type="entry name" value="Man6P_isomerase-2_C"/>
</dbReference>
<evidence type="ECO:0000259" key="9">
    <source>
        <dbReference type="Pfam" id="PF00483"/>
    </source>
</evidence>
<accession>A0A8I1X4E0</accession>
<dbReference type="GO" id="GO:0005525">
    <property type="term" value="F:GTP binding"/>
    <property type="evidence" value="ECO:0007669"/>
    <property type="project" value="UniProtKB-KW"/>
</dbReference>
<dbReference type="PANTHER" id="PTHR46390:SF1">
    <property type="entry name" value="MANNOSE-1-PHOSPHATE GUANYLYLTRANSFERASE"/>
    <property type="match status" value="1"/>
</dbReference>
<keyword evidence="6" id="KW-0342">GTP-binding</keyword>
<dbReference type="InterPro" id="IPR054566">
    <property type="entry name" value="ManC/GMP-like_b-helix"/>
</dbReference>
<evidence type="ECO:0000256" key="6">
    <source>
        <dbReference type="ARBA" id="ARBA00023134"/>
    </source>
</evidence>
<dbReference type="CDD" id="cd02509">
    <property type="entry name" value="GDP-M1P_Guanylyltransferase"/>
    <property type="match status" value="1"/>
</dbReference>
<evidence type="ECO:0000256" key="8">
    <source>
        <dbReference type="RuleBase" id="RU004190"/>
    </source>
</evidence>
<dbReference type="EMBL" id="JAAORC010000002">
    <property type="protein sequence ID" value="MBO8223271.1"/>
    <property type="molecule type" value="Genomic_DNA"/>
</dbReference>
<evidence type="ECO:0000256" key="4">
    <source>
        <dbReference type="ARBA" id="ARBA00022695"/>
    </source>
</evidence>
<organism evidence="12 13">
    <name type="scientific">Prochlorococcus marinus str. XMU1401</name>
    <dbReference type="NCBI Taxonomy" id="2052594"/>
    <lineage>
        <taxon>Bacteria</taxon>
        <taxon>Bacillati</taxon>
        <taxon>Cyanobacteriota</taxon>
        <taxon>Cyanophyceae</taxon>
        <taxon>Synechococcales</taxon>
        <taxon>Prochlorococcaceae</taxon>
        <taxon>Prochlorococcus</taxon>
    </lineage>
</organism>
<dbReference type="Pfam" id="PF01050">
    <property type="entry name" value="MannoseP_isomer"/>
    <property type="match status" value="1"/>
</dbReference>
<evidence type="ECO:0000313" key="12">
    <source>
        <dbReference type="EMBL" id="MBO8223271.1"/>
    </source>
</evidence>
<dbReference type="EC" id="2.7.7.13" evidence="2"/>
<dbReference type="InterPro" id="IPR014710">
    <property type="entry name" value="RmlC-like_jellyroll"/>
</dbReference>
<dbReference type="FunFam" id="3.90.550.10:FF:000046">
    <property type="entry name" value="Mannose-1-phosphate guanylyltransferase (GDP)"/>
    <property type="match status" value="1"/>
</dbReference>
<comment type="similarity">
    <text evidence="1 8">Belongs to the mannose-6-phosphate isomerase type 2 family.</text>
</comment>
<dbReference type="InterPro" id="IPR011051">
    <property type="entry name" value="RmlC_Cupin_sf"/>
</dbReference>
<evidence type="ECO:0000256" key="1">
    <source>
        <dbReference type="ARBA" id="ARBA00006115"/>
    </source>
</evidence>
<evidence type="ECO:0000259" key="11">
    <source>
        <dbReference type="Pfam" id="PF22640"/>
    </source>
</evidence>
<evidence type="ECO:0000256" key="3">
    <source>
        <dbReference type="ARBA" id="ARBA00022679"/>
    </source>
</evidence>
<name>A0A8I1X4E0_PROMR</name>
<keyword evidence="4 12" id="KW-0548">Nucleotidyltransferase</keyword>
<dbReference type="InterPro" id="IPR049577">
    <property type="entry name" value="GMPP_N"/>
</dbReference>
<comment type="caution">
    <text evidence="12">The sequence shown here is derived from an EMBL/GenBank/DDBJ whole genome shotgun (WGS) entry which is preliminary data.</text>
</comment>
<dbReference type="Proteomes" id="UP000666562">
    <property type="component" value="Unassembled WGS sequence"/>
</dbReference>
<feature type="domain" description="Mannose-6-phosphate isomerase type II C-terminal" evidence="10">
    <location>
        <begin position="363"/>
        <end position="472"/>
    </location>
</feature>
<dbReference type="Pfam" id="PF22640">
    <property type="entry name" value="ManC_GMP_beta-helix"/>
    <property type="match status" value="1"/>
</dbReference>
<evidence type="ECO:0000256" key="2">
    <source>
        <dbReference type="ARBA" id="ARBA00012387"/>
    </source>
</evidence>
<dbReference type="Gene3D" id="2.60.120.10">
    <property type="entry name" value="Jelly Rolls"/>
    <property type="match status" value="1"/>
</dbReference>
<gene>
    <name evidence="12" type="ORF">HA142_07065</name>
</gene>
<evidence type="ECO:0000259" key="10">
    <source>
        <dbReference type="Pfam" id="PF01050"/>
    </source>
</evidence>
<dbReference type="SUPFAM" id="SSF53448">
    <property type="entry name" value="Nucleotide-diphospho-sugar transferases"/>
    <property type="match status" value="1"/>
</dbReference>
<dbReference type="GO" id="GO:0009298">
    <property type="term" value="P:GDP-mannose biosynthetic process"/>
    <property type="evidence" value="ECO:0007669"/>
    <property type="project" value="TreeGrafter"/>
</dbReference>
<keyword evidence="5" id="KW-0547">Nucleotide-binding</keyword>
<dbReference type="InterPro" id="IPR006375">
    <property type="entry name" value="Man1P_GuaTrfase/Man6P_Isoase"/>
</dbReference>
<dbReference type="GO" id="GO:0000271">
    <property type="term" value="P:polysaccharide biosynthetic process"/>
    <property type="evidence" value="ECO:0007669"/>
    <property type="project" value="InterPro"/>
</dbReference>
<dbReference type="SUPFAM" id="SSF51182">
    <property type="entry name" value="RmlC-like cupins"/>
    <property type="match status" value="1"/>
</dbReference>
<dbReference type="InterPro" id="IPR005835">
    <property type="entry name" value="NTP_transferase_dom"/>
</dbReference>
<proteinExistence type="inferred from homology"/>
<evidence type="ECO:0000313" key="13">
    <source>
        <dbReference type="Proteomes" id="UP000666562"/>
    </source>
</evidence>
<feature type="domain" description="Nucleotidyl transferase" evidence="9">
    <location>
        <begin position="8"/>
        <end position="292"/>
    </location>
</feature>
<dbReference type="InterPro" id="IPR029044">
    <property type="entry name" value="Nucleotide-diphossugar_trans"/>
</dbReference>
<reference evidence="12" key="1">
    <citation type="submission" date="2020-03" db="EMBL/GenBank/DDBJ databases">
        <title>Genome differentiation and subclade ecological adaptation of Prochlorococcus HLII clade in the global ocean.</title>
        <authorList>
            <person name="Yan W."/>
            <person name="Fen X."/>
            <person name="Zhang W."/>
        </authorList>
    </citation>
    <scope>NUCLEOTIDE SEQUENCE</scope>
    <source>
        <strain evidence="12">XMU1401</strain>
    </source>
</reference>